<protein>
    <submittedName>
        <fullName evidence="2">Uncharacterized protein</fullName>
    </submittedName>
</protein>
<feature type="region of interest" description="Disordered" evidence="1">
    <location>
        <begin position="400"/>
        <end position="423"/>
    </location>
</feature>
<proteinExistence type="predicted"/>
<name>A0ABP0FFC3_CLALP</name>
<evidence type="ECO:0000313" key="2">
    <source>
        <dbReference type="EMBL" id="CAK8677593.1"/>
    </source>
</evidence>
<reference evidence="2 3" key="1">
    <citation type="submission" date="2024-02" db="EMBL/GenBank/DDBJ databases">
        <authorList>
            <person name="Daric V."/>
            <person name="Darras S."/>
        </authorList>
    </citation>
    <scope>NUCLEOTIDE SEQUENCE [LARGE SCALE GENOMIC DNA]</scope>
</reference>
<organism evidence="2 3">
    <name type="scientific">Clavelina lepadiformis</name>
    <name type="common">Light-bulb sea squirt</name>
    <name type="synonym">Ascidia lepadiformis</name>
    <dbReference type="NCBI Taxonomy" id="159417"/>
    <lineage>
        <taxon>Eukaryota</taxon>
        <taxon>Metazoa</taxon>
        <taxon>Chordata</taxon>
        <taxon>Tunicata</taxon>
        <taxon>Ascidiacea</taxon>
        <taxon>Aplousobranchia</taxon>
        <taxon>Clavelinidae</taxon>
        <taxon>Clavelina</taxon>
    </lineage>
</organism>
<feature type="region of interest" description="Disordered" evidence="1">
    <location>
        <begin position="469"/>
        <end position="552"/>
    </location>
</feature>
<dbReference type="PANTHER" id="PTHR35079">
    <property type="entry name" value="LUNG ADENOMA SUSCEPTIBILITY PROTEIN 2"/>
    <property type="match status" value="1"/>
</dbReference>
<dbReference type="InterPro" id="IPR052679">
    <property type="entry name" value="Cell_Prolif_Regulator"/>
</dbReference>
<feature type="region of interest" description="Disordered" evidence="1">
    <location>
        <begin position="177"/>
        <end position="205"/>
    </location>
</feature>
<feature type="region of interest" description="Disordered" evidence="1">
    <location>
        <begin position="218"/>
        <end position="246"/>
    </location>
</feature>
<feature type="compositionally biased region" description="Basic and acidic residues" evidence="1">
    <location>
        <begin position="472"/>
        <end position="512"/>
    </location>
</feature>
<evidence type="ECO:0000313" key="3">
    <source>
        <dbReference type="Proteomes" id="UP001642483"/>
    </source>
</evidence>
<dbReference type="EMBL" id="CAWYQH010000046">
    <property type="protein sequence ID" value="CAK8677593.1"/>
    <property type="molecule type" value="Genomic_DNA"/>
</dbReference>
<sequence>MRPDRGSSSVSTITSLFLDQADADQDQSRIYSSSMRTPTSYNARYNDRVYKSASKVLEDYIHNFDKCQNVKLAKSLSEICKTPLQKQALKQDPSTLEREIQMAKLMLPDGYESLSREASTLVAEDLLLTAPTFEHLSSDSKEHKNEKQSSMHNLRSSRKLKHSSKPTICRVCRHKKSESCSDDGSDSTISTSTSMPESGQFCSTRKGRSQSRKALIFSDEDYTTEEESTHRSTYRRQVVQSGSSLSSEALLSSRSLSSLNDKPHSDITMQIEDVRKTWQLVDDLKADLTASGRMINGNPKPPDESLVDLIERLSATAVRKEEKLCHEMEKTSMKQSLHFSDLASTHLYSSSPTRNKSVMRDTNGEAHQLSEVDPYTLNGVNYTPHTVKYANLASLQDRKLSNSAPASPAKRCNDTSHLSSVKLEPSTWHRIEYAPPSDRNEKLNSTTTTDNVSEVIRIIEQRQNKLQTILQRSDEDHSGVSRSRSSEKKKDVLSTFDLREDPSNESFWKAEMDSPPSHLTLNAGQTPFKPHHKPRSNHSSPSTEQLLDGDRTWERVPMRRMRKDDNDDTSSHISVSFCMEGKSTAVKDFMEECLNGDAPKLSGGRQPGSVEAIKNMIFTLQGLGSSSSASSMTNQDHDNDVIIRADMAGERSLRRAMSHLRNLKEIVEK</sequence>
<dbReference type="Proteomes" id="UP001642483">
    <property type="component" value="Unassembled WGS sequence"/>
</dbReference>
<accession>A0ABP0FFC3</accession>
<dbReference type="PANTHER" id="PTHR35079:SF1">
    <property type="entry name" value="LUNG ADENOMA SUSCEPTIBILITY PROTEIN 2"/>
    <property type="match status" value="1"/>
</dbReference>
<gene>
    <name evidence="2" type="ORF">CVLEPA_LOCUS6955</name>
</gene>
<evidence type="ECO:0000256" key="1">
    <source>
        <dbReference type="SAM" id="MobiDB-lite"/>
    </source>
</evidence>
<comment type="caution">
    <text evidence="2">The sequence shown here is derived from an EMBL/GenBank/DDBJ whole genome shotgun (WGS) entry which is preliminary data.</text>
</comment>
<feature type="region of interest" description="Disordered" evidence="1">
    <location>
        <begin position="137"/>
        <end position="162"/>
    </location>
</feature>
<feature type="compositionally biased region" description="Basic and acidic residues" evidence="1">
    <location>
        <begin position="137"/>
        <end position="149"/>
    </location>
</feature>
<keyword evidence="3" id="KW-1185">Reference proteome</keyword>